<reference evidence="2" key="1">
    <citation type="submission" date="2020-05" db="EMBL/GenBank/DDBJ databases">
        <authorList>
            <person name="Chiriac C."/>
            <person name="Salcher M."/>
            <person name="Ghai R."/>
            <person name="Kavagutti S V."/>
        </authorList>
    </citation>
    <scope>NUCLEOTIDE SEQUENCE</scope>
</reference>
<accession>A0A6J6BRD4</accession>
<gene>
    <name evidence="2" type="ORF">UFOPK1493_00349</name>
</gene>
<protein>
    <submittedName>
        <fullName evidence="2">Unannotated protein</fullName>
    </submittedName>
</protein>
<dbReference type="AlphaFoldDB" id="A0A6J6BRD4"/>
<evidence type="ECO:0000313" key="2">
    <source>
        <dbReference type="EMBL" id="CAB4541562.1"/>
    </source>
</evidence>
<evidence type="ECO:0000256" key="1">
    <source>
        <dbReference type="SAM" id="MobiDB-lite"/>
    </source>
</evidence>
<feature type="region of interest" description="Disordered" evidence="1">
    <location>
        <begin position="1"/>
        <end position="41"/>
    </location>
</feature>
<sequence>MAGQNRSQSQLSDSSIRAPDTTESGSARLGVARDRAGRLRL</sequence>
<name>A0A6J6BRD4_9ZZZZ</name>
<feature type="compositionally biased region" description="Basic and acidic residues" evidence="1">
    <location>
        <begin position="31"/>
        <end position="41"/>
    </location>
</feature>
<organism evidence="2">
    <name type="scientific">freshwater metagenome</name>
    <dbReference type="NCBI Taxonomy" id="449393"/>
    <lineage>
        <taxon>unclassified sequences</taxon>
        <taxon>metagenomes</taxon>
        <taxon>ecological metagenomes</taxon>
    </lineage>
</organism>
<feature type="compositionally biased region" description="Polar residues" evidence="1">
    <location>
        <begin position="1"/>
        <end position="25"/>
    </location>
</feature>
<proteinExistence type="predicted"/>
<dbReference type="EMBL" id="CAEZSR010000006">
    <property type="protein sequence ID" value="CAB4541562.1"/>
    <property type="molecule type" value="Genomic_DNA"/>
</dbReference>